<organism evidence="1 2">
    <name type="scientific">Streblomastix strix</name>
    <dbReference type="NCBI Taxonomy" id="222440"/>
    <lineage>
        <taxon>Eukaryota</taxon>
        <taxon>Metamonada</taxon>
        <taxon>Preaxostyla</taxon>
        <taxon>Oxymonadida</taxon>
        <taxon>Streblomastigidae</taxon>
        <taxon>Streblomastix</taxon>
    </lineage>
</organism>
<gene>
    <name evidence="1" type="ORF">EZS28_040500</name>
</gene>
<dbReference type="AlphaFoldDB" id="A0A5J4U153"/>
<name>A0A5J4U153_9EUKA</name>
<dbReference type="EMBL" id="SNRW01022227">
    <property type="protein sequence ID" value="KAA6363973.1"/>
    <property type="molecule type" value="Genomic_DNA"/>
</dbReference>
<comment type="caution">
    <text evidence="1">The sequence shown here is derived from an EMBL/GenBank/DDBJ whole genome shotgun (WGS) entry which is preliminary data.</text>
</comment>
<evidence type="ECO:0000313" key="2">
    <source>
        <dbReference type="Proteomes" id="UP000324800"/>
    </source>
</evidence>
<sequence>MIREWRFIYSLIESISTAGGSQEEDILIILDALRLLYTVFDPWRTMGCWFIRELTELKKEAFEQMEEFGGLDEIESHLYYKGIAGYRIKRYVILTKEKESKISQFIEVDILSSLSSTQIQEVLRINEILNEGNSGQMQIEREKGGNKKKMIMTIKKELEKQIQLLISFRQYSSHNLLQQVFLINYNSSFKVTKFERLYKPTAKHLTGSLAWKWGTEWKQ</sequence>
<dbReference type="Proteomes" id="UP000324800">
    <property type="component" value="Unassembled WGS sequence"/>
</dbReference>
<proteinExistence type="predicted"/>
<evidence type="ECO:0000313" key="1">
    <source>
        <dbReference type="EMBL" id="KAA6363973.1"/>
    </source>
</evidence>
<reference evidence="1 2" key="1">
    <citation type="submission" date="2019-03" db="EMBL/GenBank/DDBJ databases">
        <title>Single cell metagenomics reveals metabolic interactions within the superorganism composed of flagellate Streblomastix strix and complex community of Bacteroidetes bacteria on its surface.</title>
        <authorList>
            <person name="Treitli S.C."/>
            <person name="Kolisko M."/>
            <person name="Husnik F."/>
            <person name="Keeling P."/>
            <person name="Hampl V."/>
        </authorList>
    </citation>
    <scope>NUCLEOTIDE SEQUENCE [LARGE SCALE GENOMIC DNA]</scope>
    <source>
        <strain evidence="1">ST1C</strain>
    </source>
</reference>
<protein>
    <submittedName>
        <fullName evidence="1">Uncharacterized protein</fullName>
    </submittedName>
</protein>
<accession>A0A5J4U153</accession>